<organism evidence="1 2">
    <name type="scientific">Cutaneotrichosporon spelunceum</name>
    <dbReference type="NCBI Taxonomy" id="1672016"/>
    <lineage>
        <taxon>Eukaryota</taxon>
        <taxon>Fungi</taxon>
        <taxon>Dikarya</taxon>
        <taxon>Basidiomycota</taxon>
        <taxon>Agaricomycotina</taxon>
        <taxon>Tremellomycetes</taxon>
        <taxon>Trichosporonales</taxon>
        <taxon>Trichosporonaceae</taxon>
        <taxon>Cutaneotrichosporon</taxon>
    </lineage>
</organism>
<evidence type="ECO:0008006" key="3">
    <source>
        <dbReference type="Google" id="ProtNLM"/>
    </source>
</evidence>
<proteinExistence type="predicted"/>
<dbReference type="Proteomes" id="UP001222932">
    <property type="component" value="Unassembled WGS sequence"/>
</dbReference>
<name>A0AAD3TW60_9TREE</name>
<dbReference type="EMBL" id="BTCM01000004">
    <property type="protein sequence ID" value="GMK57941.1"/>
    <property type="molecule type" value="Genomic_DNA"/>
</dbReference>
<evidence type="ECO:0000313" key="1">
    <source>
        <dbReference type="EMBL" id="GMK57941.1"/>
    </source>
</evidence>
<comment type="caution">
    <text evidence="1">The sequence shown here is derived from an EMBL/GenBank/DDBJ whole genome shotgun (WGS) entry which is preliminary data.</text>
</comment>
<reference evidence="1" key="1">
    <citation type="journal article" date="2023" name="BMC Genomics">
        <title>Chromosome-level genome assemblies of Cutaneotrichosporon spp. (Trichosporonales, Basidiomycota) reveal imbalanced evolution between nucleotide sequences and chromosome synteny.</title>
        <authorList>
            <person name="Kobayashi Y."/>
            <person name="Kayamori A."/>
            <person name="Aoki K."/>
            <person name="Shiwa Y."/>
            <person name="Matsutani M."/>
            <person name="Fujita N."/>
            <person name="Sugita T."/>
            <person name="Iwasaki W."/>
            <person name="Tanaka N."/>
            <person name="Takashima M."/>
        </authorList>
    </citation>
    <scope>NUCLEOTIDE SEQUENCE</scope>
    <source>
        <strain evidence="1">HIS016</strain>
    </source>
</reference>
<gene>
    <name evidence="1" type="ORF">CspeluHIS016_0407750</name>
</gene>
<reference evidence="1" key="2">
    <citation type="submission" date="2023-06" db="EMBL/GenBank/DDBJ databases">
        <authorList>
            <person name="Kobayashi Y."/>
            <person name="Kayamori A."/>
            <person name="Aoki K."/>
            <person name="Shiwa Y."/>
            <person name="Fujita N."/>
            <person name="Sugita T."/>
            <person name="Iwasaki W."/>
            <person name="Tanaka N."/>
            <person name="Takashima M."/>
        </authorList>
    </citation>
    <scope>NUCLEOTIDE SEQUENCE</scope>
    <source>
        <strain evidence="1">HIS016</strain>
    </source>
</reference>
<keyword evidence="2" id="KW-1185">Reference proteome</keyword>
<evidence type="ECO:0000313" key="2">
    <source>
        <dbReference type="Proteomes" id="UP001222932"/>
    </source>
</evidence>
<dbReference type="AlphaFoldDB" id="A0AAD3TW60"/>
<accession>A0AAD3TW60</accession>
<sequence>MFNTLPEPALPFELTIDRPVPIPTVRLDDPADIIYRCPGLNNVRPYPLTWYHLSGGNDDFLLCSKCHQDFVADTPYANEFVELKGQRDGMCSYAIPKAAYMLLPEAKRTRDGTALKLWVKDREVKRQCVPGDIFTPADNIKWFGPKNNAINNFIICGECMDDIVSVTPLEDKFEVREMPANGSWRCEGAHEPSRNNLLRAGSIGPGAWDGFCANMNRIQMQPLCDGKEVESTSRKWYSTSRPIHGFVCCERCYLETIKASPFDSAFVPHRLLAARGLRWGCDFSSPRMRYAFQVAVDHGSFDIWWTAMDTVVRKMLDREARPDLMMDMWGLADVQGFASWGEGCNSDFSLCGECYPAFVTPLRLEKFFRPRARGTGHRCSFCDPRTAPVRYSVYLTKLAQALDWGIWTPFYETAFWLGSARPCPRRELVDPAGRRWWGWRPNLQICEECYWTFARDTWAEPFFDYKGWATGDQKNICTLYSPLMRGKYRDACERQDVAELLAFGEERGHAYVRFYLPMVALLNEILGGGRGVGEGAFGSPGSPAFGSMGPMSPIVPMSPVSPGTSNGYTYMGWGAQGTNMSDAVAKVIHLEQEWTRFE</sequence>
<protein>
    <recommendedName>
        <fullName evidence="3">Integral membrane protein</fullName>
    </recommendedName>
</protein>